<comment type="caution">
    <text evidence="6">The sequence shown here is derived from an EMBL/GenBank/DDBJ whole genome shotgun (WGS) entry which is preliminary data.</text>
</comment>
<dbReference type="RefSeq" id="WP_281169615.1">
    <property type="nucleotide sequence ID" value="NZ_JBHLVX010000009.1"/>
</dbReference>
<gene>
    <name evidence="6" type="ORF">ACFFHW_02105</name>
</gene>
<dbReference type="PANTHER" id="PTHR47429">
    <property type="entry name" value="PROTEIN TWIN LOV 1"/>
    <property type="match status" value="1"/>
</dbReference>
<feature type="domain" description="PAC" evidence="5">
    <location>
        <begin position="90"/>
        <end position="144"/>
    </location>
</feature>
<dbReference type="SUPFAM" id="SSF55785">
    <property type="entry name" value="PYP-like sensor domain (PAS domain)"/>
    <property type="match status" value="1"/>
</dbReference>
<evidence type="ECO:0000256" key="2">
    <source>
        <dbReference type="ARBA" id="ARBA00022643"/>
    </source>
</evidence>
<keyword evidence="3" id="KW-0157">Chromophore</keyword>
<dbReference type="NCBIfam" id="TIGR00229">
    <property type="entry name" value="sensory_box"/>
    <property type="match status" value="1"/>
</dbReference>
<proteinExistence type="predicted"/>
<dbReference type="Pfam" id="PF13426">
    <property type="entry name" value="PAS_9"/>
    <property type="match status" value="1"/>
</dbReference>
<dbReference type="InterPro" id="IPR035965">
    <property type="entry name" value="PAS-like_dom_sf"/>
</dbReference>
<dbReference type="SMART" id="SM00086">
    <property type="entry name" value="PAC"/>
    <property type="match status" value="1"/>
</dbReference>
<evidence type="ECO:0000313" key="7">
    <source>
        <dbReference type="Proteomes" id="UP001589814"/>
    </source>
</evidence>
<dbReference type="Proteomes" id="UP001589814">
    <property type="component" value="Unassembled WGS sequence"/>
</dbReference>
<dbReference type="InterPro" id="IPR000014">
    <property type="entry name" value="PAS"/>
</dbReference>
<reference evidence="6 7" key="1">
    <citation type="submission" date="2024-09" db="EMBL/GenBank/DDBJ databases">
        <authorList>
            <person name="Sun Q."/>
            <person name="Mori K."/>
        </authorList>
    </citation>
    <scope>NUCLEOTIDE SEQUENCE [LARGE SCALE GENOMIC DNA]</scope>
    <source>
        <strain evidence="6 7">CCM 7415</strain>
    </source>
</reference>
<evidence type="ECO:0000256" key="3">
    <source>
        <dbReference type="ARBA" id="ARBA00022991"/>
    </source>
</evidence>
<dbReference type="PROSITE" id="PS50113">
    <property type="entry name" value="PAC"/>
    <property type="match status" value="1"/>
</dbReference>
<keyword evidence="1" id="KW-0285">Flavoprotein</keyword>
<feature type="domain" description="PAS" evidence="4">
    <location>
        <begin position="36"/>
        <end position="65"/>
    </location>
</feature>
<protein>
    <submittedName>
        <fullName evidence="6">PAS domain-containing protein</fullName>
    </submittedName>
</protein>
<dbReference type="InterPro" id="IPR001610">
    <property type="entry name" value="PAC"/>
</dbReference>
<dbReference type="CDD" id="cd00130">
    <property type="entry name" value="PAS"/>
    <property type="match status" value="1"/>
</dbReference>
<evidence type="ECO:0000259" key="5">
    <source>
        <dbReference type="PROSITE" id="PS50113"/>
    </source>
</evidence>
<evidence type="ECO:0000256" key="1">
    <source>
        <dbReference type="ARBA" id="ARBA00022630"/>
    </source>
</evidence>
<dbReference type="InterPro" id="IPR000700">
    <property type="entry name" value="PAS-assoc_C"/>
</dbReference>
<dbReference type="PROSITE" id="PS50112">
    <property type="entry name" value="PAS"/>
    <property type="match status" value="1"/>
</dbReference>
<dbReference type="Gene3D" id="3.30.450.20">
    <property type="entry name" value="PAS domain"/>
    <property type="match status" value="1"/>
</dbReference>
<accession>A0ABV6FZH3</accession>
<name>A0ABV6FZH3_9GAMM</name>
<sequence>MSLRQVGARRSPRLRLLESVMVNANDAIVITEAEPIDAPGPRVVYCNAAFTHTTGFQPEEIIGRTPRILQNANTCRETLDRIRQSLSVWQPVEAELLNQRRDGSEFWVEVSIVPVANDSGFFTHWVAVQRDITDRRRAEEIERLLRDGSHR</sequence>
<evidence type="ECO:0000313" key="6">
    <source>
        <dbReference type="EMBL" id="MFC0266798.1"/>
    </source>
</evidence>
<dbReference type="PANTHER" id="PTHR47429:SF2">
    <property type="entry name" value="PROTEIN TWIN LOV 1"/>
    <property type="match status" value="1"/>
</dbReference>
<organism evidence="6 7">
    <name type="scientific">Kushneria aurantia</name>
    <dbReference type="NCBI Taxonomy" id="504092"/>
    <lineage>
        <taxon>Bacteria</taxon>
        <taxon>Pseudomonadati</taxon>
        <taxon>Pseudomonadota</taxon>
        <taxon>Gammaproteobacteria</taxon>
        <taxon>Oceanospirillales</taxon>
        <taxon>Halomonadaceae</taxon>
        <taxon>Kushneria</taxon>
    </lineage>
</organism>
<evidence type="ECO:0000259" key="4">
    <source>
        <dbReference type="PROSITE" id="PS50112"/>
    </source>
</evidence>
<keyword evidence="2" id="KW-0288">FMN</keyword>
<keyword evidence="7" id="KW-1185">Reference proteome</keyword>
<dbReference type="EMBL" id="JBHLVX010000009">
    <property type="protein sequence ID" value="MFC0266798.1"/>
    <property type="molecule type" value="Genomic_DNA"/>
</dbReference>